<keyword evidence="2" id="KW-1185">Reference proteome</keyword>
<reference evidence="1 2" key="1">
    <citation type="submission" date="2014-04" db="EMBL/GenBank/DDBJ databases">
        <authorList>
            <consortium name="DOE Joint Genome Institute"/>
            <person name="Kuo A."/>
            <person name="Kohler A."/>
            <person name="Nagy L.G."/>
            <person name="Floudas D."/>
            <person name="Copeland A."/>
            <person name="Barry K.W."/>
            <person name="Cichocki N."/>
            <person name="Veneault-Fourrey C."/>
            <person name="LaButti K."/>
            <person name="Lindquist E.A."/>
            <person name="Lipzen A."/>
            <person name="Lundell T."/>
            <person name="Morin E."/>
            <person name="Murat C."/>
            <person name="Sun H."/>
            <person name="Tunlid A."/>
            <person name="Henrissat B."/>
            <person name="Grigoriev I.V."/>
            <person name="Hibbett D.S."/>
            <person name="Martin F."/>
            <person name="Nordberg H.P."/>
            <person name="Cantor M.N."/>
            <person name="Hua S.X."/>
        </authorList>
    </citation>
    <scope>NUCLEOTIDE SEQUENCE [LARGE SCALE GENOMIC DNA]</scope>
    <source>
        <strain evidence="1 2">Foug A</strain>
    </source>
</reference>
<gene>
    <name evidence="1" type="ORF">SCLCIDRAFT_1219817</name>
</gene>
<evidence type="ECO:0000313" key="2">
    <source>
        <dbReference type="Proteomes" id="UP000053989"/>
    </source>
</evidence>
<dbReference type="AlphaFoldDB" id="A0A0C3DL28"/>
<protein>
    <submittedName>
        <fullName evidence="1">Uncharacterized protein</fullName>
    </submittedName>
</protein>
<dbReference type="EMBL" id="KN822107">
    <property type="protein sequence ID" value="KIM56984.1"/>
    <property type="molecule type" value="Genomic_DNA"/>
</dbReference>
<organism evidence="1 2">
    <name type="scientific">Scleroderma citrinum Foug A</name>
    <dbReference type="NCBI Taxonomy" id="1036808"/>
    <lineage>
        <taxon>Eukaryota</taxon>
        <taxon>Fungi</taxon>
        <taxon>Dikarya</taxon>
        <taxon>Basidiomycota</taxon>
        <taxon>Agaricomycotina</taxon>
        <taxon>Agaricomycetes</taxon>
        <taxon>Agaricomycetidae</taxon>
        <taxon>Boletales</taxon>
        <taxon>Sclerodermatineae</taxon>
        <taxon>Sclerodermataceae</taxon>
        <taxon>Scleroderma</taxon>
    </lineage>
</organism>
<dbReference type="InParanoid" id="A0A0C3DL28"/>
<accession>A0A0C3DL28</accession>
<dbReference type="Proteomes" id="UP000053989">
    <property type="component" value="Unassembled WGS sequence"/>
</dbReference>
<evidence type="ECO:0000313" key="1">
    <source>
        <dbReference type="EMBL" id="KIM56984.1"/>
    </source>
</evidence>
<dbReference type="OrthoDB" id="2606559at2759"/>
<proteinExistence type="predicted"/>
<name>A0A0C3DL28_9AGAM</name>
<dbReference type="HOGENOM" id="CLU_1548625_0_0_1"/>
<reference evidence="2" key="2">
    <citation type="submission" date="2015-01" db="EMBL/GenBank/DDBJ databases">
        <title>Evolutionary Origins and Diversification of the Mycorrhizal Mutualists.</title>
        <authorList>
            <consortium name="DOE Joint Genome Institute"/>
            <consortium name="Mycorrhizal Genomics Consortium"/>
            <person name="Kohler A."/>
            <person name="Kuo A."/>
            <person name="Nagy L.G."/>
            <person name="Floudas D."/>
            <person name="Copeland A."/>
            <person name="Barry K.W."/>
            <person name="Cichocki N."/>
            <person name="Veneault-Fourrey C."/>
            <person name="LaButti K."/>
            <person name="Lindquist E.A."/>
            <person name="Lipzen A."/>
            <person name="Lundell T."/>
            <person name="Morin E."/>
            <person name="Murat C."/>
            <person name="Riley R."/>
            <person name="Ohm R."/>
            <person name="Sun H."/>
            <person name="Tunlid A."/>
            <person name="Henrissat B."/>
            <person name="Grigoriev I.V."/>
            <person name="Hibbett D.S."/>
            <person name="Martin F."/>
        </authorList>
    </citation>
    <scope>NUCLEOTIDE SEQUENCE [LARGE SCALE GENOMIC DNA]</scope>
    <source>
        <strain evidence="2">Foug A</strain>
    </source>
</reference>
<sequence length="182" mass="20688">MQSSPTASVTQRLVDLKVSENSSKVYEEQWVDVPQLSRIVLARPPRVPGFLHLFGFAVSSEDLLKLSASAFKHLYPGRNFPEHGLLIAGAPGYIADYFRLPVCFPATIELAEKVDIPSDCYHPLEPGAVRLLVVWQSCEPGQTCPYPWHIRLFEEIIGRPPRWWLDDAPEWAFTNLPVRKYD</sequence>